<keyword evidence="3" id="KW-0479">Metal-binding</keyword>
<dbReference type="InterPro" id="IPR050411">
    <property type="entry name" value="AlphaKG_dependent_hydroxylases"/>
</dbReference>
<dbReference type="SUPFAM" id="SSF51197">
    <property type="entry name" value="Clavaminate synthase-like"/>
    <property type="match status" value="1"/>
</dbReference>
<dbReference type="CDD" id="cd00250">
    <property type="entry name" value="CAS_like"/>
    <property type="match status" value="1"/>
</dbReference>
<evidence type="ECO:0000259" key="7">
    <source>
        <dbReference type="Pfam" id="PF02668"/>
    </source>
</evidence>
<evidence type="ECO:0000256" key="5">
    <source>
        <dbReference type="ARBA" id="ARBA00023002"/>
    </source>
</evidence>
<dbReference type="HOGENOM" id="CLU_021859_3_1_1"/>
<dbReference type="STRING" id="1245745.A0A0A2VHA7"/>
<keyword evidence="4 8" id="KW-0223">Dioxygenase</keyword>
<feature type="domain" description="TauD/TfdA-like" evidence="7">
    <location>
        <begin position="5"/>
        <end position="196"/>
    </location>
</feature>
<keyword evidence="6" id="KW-0408">Iron</keyword>
<evidence type="ECO:0000256" key="2">
    <source>
        <dbReference type="ARBA" id="ARBA00008654"/>
    </source>
</evidence>
<accession>A0A0A2VHA7</accession>
<evidence type="ECO:0000256" key="6">
    <source>
        <dbReference type="ARBA" id="ARBA00023004"/>
    </source>
</evidence>
<dbReference type="GO" id="GO:0046872">
    <property type="term" value="F:metal ion binding"/>
    <property type="evidence" value="ECO:0007669"/>
    <property type="project" value="UniProtKB-KW"/>
</dbReference>
<organism evidence="8 9">
    <name type="scientific">Beauveria bassiana D1-5</name>
    <dbReference type="NCBI Taxonomy" id="1245745"/>
    <lineage>
        <taxon>Eukaryota</taxon>
        <taxon>Fungi</taxon>
        <taxon>Dikarya</taxon>
        <taxon>Ascomycota</taxon>
        <taxon>Pezizomycotina</taxon>
        <taxon>Sordariomycetes</taxon>
        <taxon>Hypocreomycetidae</taxon>
        <taxon>Hypocreales</taxon>
        <taxon>Cordycipitaceae</taxon>
        <taxon>Beauveria</taxon>
    </lineage>
</organism>
<comment type="similarity">
    <text evidence="2">Belongs to the gamma-BBH/TMLD family.</text>
</comment>
<comment type="caution">
    <text evidence="8">The sequence shown here is derived from an EMBL/GenBank/DDBJ whole genome shotgun (WGS) entry which is preliminary data.</text>
</comment>
<evidence type="ECO:0000256" key="3">
    <source>
        <dbReference type="ARBA" id="ARBA00022723"/>
    </source>
</evidence>
<dbReference type="eggNOG" id="KOG3889">
    <property type="taxonomic scope" value="Eukaryota"/>
</dbReference>
<protein>
    <submittedName>
        <fullName evidence="8">Putative gamma-butyrobetaine dioxygenase</fullName>
    </submittedName>
</protein>
<gene>
    <name evidence="8" type="ORF">BBAD15_g9213</name>
</gene>
<dbReference type="Pfam" id="PF02668">
    <property type="entry name" value="TauD"/>
    <property type="match status" value="1"/>
</dbReference>
<dbReference type="InterPro" id="IPR042098">
    <property type="entry name" value="TauD-like_sf"/>
</dbReference>
<dbReference type="OrthoDB" id="406634at2759"/>
<name>A0A0A2VHA7_BEABA</name>
<dbReference type="Gene3D" id="3.60.130.10">
    <property type="entry name" value="Clavaminate synthase-like"/>
    <property type="match status" value="1"/>
</dbReference>
<dbReference type="AlphaFoldDB" id="A0A0A2VHA7"/>
<dbReference type="EMBL" id="ANFO01000940">
    <property type="protein sequence ID" value="KGQ05525.1"/>
    <property type="molecule type" value="Genomic_DNA"/>
</dbReference>
<comment type="cofactor">
    <cofactor evidence="1">
        <name>Fe(2+)</name>
        <dbReference type="ChEBI" id="CHEBI:29033"/>
    </cofactor>
</comment>
<dbReference type="GO" id="GO:0005739">
    <property type="term" value="C:mitochondrion"/>
    <property type="evidence" value="ECO:0007669"/>
    <property type="project" value="TreeGrafter"/>
</dbReference>
<proteinExistence type="inferred from homology"/>
<dbReference type="GO" id="GO:0051213">
    <property type="term" value="F:dioxygenase activity"/>
    <property type="evidence" value="ECO:0007669"/>
    <property type="project" value="UniProtKB-KW"/>
</dbReference>
<sequence length="250" mass="28065">MRIASIRETFYGRTFDVRAKPHAENVAYTAGYLGLHQDLLYLDPPPKIQILHCLDNSCAGGESLFSDGERAARLLLRHHPALAAPLRQQPVPYAYTRNGYSYARRRPLLHYDAEGRFENVFWSPPFQGARGADEPPLQPWLAGARVFEGLINGEEAMYQRKMQPGECVLFDNLRVMHGRTAFDAAGGGSRWLRGTYIAQEDFVSIATQIPQELADKANADDAVWYGELEEKLGAHGVWKAEAQEMVDKMA</sequence>
<dbReference type="PANTHER" id="PTHR10696:SF25">
    <property type="entry name" value="OXIDOREDUCTASE AIM17-RELATED"/>
    <property type="match status" value="1"/>
</dbReference>
<dbReference type="GO" id="GO:0045329">
    <property type="term" value="P:carnitine biosynthetic process"/>
    <property type="evidence" value="ECO:0007669"/>
    <property type="project" value="TreeGrafter"/>
</dbReference>
<evidence type="ECO:0000313" key="9">
    <source>
        <dbReference type="Proteomes" id="UP000030106"/>
    </source>
</evidence>
<evidence type="ECO:0000256" key="1">
    <source>
        <dbReference type="ARBA" id="ARBA00001954"/>
    </source>
</evidence>
<reference evidence="8 9" key="1">
    <citation type="submission" date="2012-10" db="EMBL/GenBank/DDBJ databases">
        <title>Genome sequencing and analysis of entomopathogenic fungi Beauveria bassiana D1-5.</title>
        <authorList>
            <person name="Li Q."/>
            <person name="Wang L."/>
            <person name="Zhang Z."/>
            <person name="Wang Q."/>
            <person name="Ren J."/>
            <person name="Wang M."/>
            <person name="Xu W."/>
            <person name="Wang J."/>
            <person name="Lu Y."/>
            <person name="Du Q."/>
            <person name="Sun Z."/>
        </authorList>
    </citation>
    <scope>NUCLEOTIDE SEQUENCE [LARGE SCALE GENOMIC DNA]</scope>
    <source>
        <strain evidence="8 9">D1-5</strain>
    </source>
</reference>
<dbReference type="InterPro" id="IPR003819">
    <property type="entry name" value="TauD/TfdA-like"/>
</dbReference>
<dbReference type="PANTHER" id="PTHR10696">
    <property type="entry name" value="GAMMA-BUTYROBETAINE HYDROXYLASE-RELATED"/>
    <property type="match status" value="1"/>
</dbReference>
<dbReference type="Proteomes" id="UP000030106">
    <property type="component" value="Unassembled WGS sequence"/>
</dbReference>
<evidence type="ECO:0000256" key="4">
    <source>
        <dbReference type="ARBA" id="ARBA00022964"/>
    </source>
</evidence>
<evidence type="ECO:0000313" key="8">
    <source>
        <dbReference type="EMBL" id="KGQ05525.1"/>
    </source>
</evidence>
<keyword evidence="5" id="KW-0560">Oxidoreductase</keyword>